<feature type="domain" description="D-isomer specific 2-hydroxyacid dehydrogenase NAD-binding" evidence="5">
    <location>
        <begin position="109"/>
        <end position="295"/>
    </location>
</feature>
<dbReference type="GO" id="GO:0030267">
    <property type="term" value="F:glyoxylate reductase (NADPH) activity"/>
    <property type="evidence" value="ECO:0007669"/>
    <property type="project" value="TreeGrafter"/>
</dbReference>
<dbReference type="InterPro" id="IPR029753">
    <property type="entry name" value="D-isomer_DH_CS"/>
</dbReference>
<comment type="similarity">
    <text evidence="1 3">Belongs to the D-isomer specific 2-hydroxyacid dehydrogenase family.</text>
</comment>
<organism evidence="6 7">
    <name type="scientific">Thiobacillus denitrificans</name>
    <dbReference type="NCBI Taxonomy" id="36861"/>
    <lineage>
        <taxon>Bacteria</taxon>
        <taxon>Pseudomonadati</taxon>
        <taxon>Pseudomonadota</taxon>
        <taxon>Betaproteobacteria</taxon>
        <taxon>Nitrosomonadales</taxon>
        <taxon>Thiobacillaceae</taxon>
        <taxon>Thiobacillus</taxon>
    </lineage>
</organism>
<dbReference type="SUPFAM" id="SSF51735">
    <property type="entry name" value="NAD(P)-binding Rossmann-fold domains"/>
    <property type="match status" value="1"/>
</dbReference>
<dbReference type="InterPro" id="IPR029752">
    <property type="entry name" value="D-isomer_DH_CS1"/>
</dbReference>
<dbReference type="CDD" id="cd12157">
    <property type="entry name" value="PTDH"/>
    <property type="match status" value="1"/>
</dbReference>
<dbReference type="AlphaFoldDB" id="A0A119CW44"/>
<dbReference type="Pfam" id="PF02826">
    <property type="entry name" value="2-Hacid_dh_C"/>
    <property type="match status" value="1"/>
</dbReference>
<evidence type="ECO:0000259" key="5">
    <source>
        <dbReference type="Pfam" id="PF02826"/>
    </source>
</evidence>
<dbReference type="RefSeq" id="WP_059755331.1">
    <property type="nucleotide sequence ID" value="NZ_LDUG01000022.1"/>
</dbReference>
<comment type="caution">
    <text evidence="6">The sequence shown here is derived from an EMBL/GenBank/DDBJ whole genome shotgun (WGS) entry which is preliminary data.</text>
</comment>
<dbReference type="Pfam" id="PF00389">
    <property type="entry name" value="2-Hacid_dh"/>
    <property type="match status" value="1"/>
</dbReference>
<evidence type="ECO:0000256" key="3">
    <source>
        <dbReference type="RuleBase" id="RU003719"/>
    </source>
</evidence>
<dbReference type="EMBL" id="LDUG01000022">
    <property type="protein sequence ID" value="KVW95896.1"/>
    <property type="molecule type" value="Genomic_DNA"/>
</dbReference>
<dbReference type="InterPro" id="IPR006140">
    <property type="entry name" value="D-isomer_DH_NAD-bd"/>
</dbReference>
<evidence type="ECO:0000259" key="4">
    <source>
        <dbReference type="Pfam" id="PF00389"/>
    </source>
</evidence>
<accession>A0A119CW44</accession>
<reference evidence="6 7" key="1">
    <citation type="journal article" date="2015" name="Appl. Environ. Microbiol.">
        <title>Aerobic and Anaerobic Thiosulfate Oxidation by a Cold-Adapted, Subglacial Chemoautotroph.</title>
        <authorList>
            <person name="Harrold Z.R."/>
            <person name="Skidmore M.L."/>
            <person name="Hamilton T.L."/>
            <person name="Desch L."/>
            <person name="Amada K."/>
            <person name="van Gelder W."/>
            <person name="Glover K."/>
            <person name="Roden E.E."/>
            <person name="Boyd E.S."/>
        </authorList>
    </citation>
    <scope>NUCLEOTIDE SEQUENCE [LARGE SCALE GENOMIC DNA]</scope>
    <source>
        <strain evidence="6 7">RG</strain>
    </source>
</reference>
<dbReference type="InterPro" id="IPR036291">
    <property type="entry name" value="NAD(P)-bd_dom_sf"/>
</dbReference>
<dbReference type="PANTHER" id="PTHR10996">
    <property type="entry name" value="2-HYDROXYACID DEHYDROGENASE-RELATED"/>
    <property type="match status" value="1"/>
</dbReference>
<sequence>MKPKVILTHRVHPEVIELLADHCEVVPNTTNETLASDEILRRAQDAEAIMTFMPDSVDEAFLRACPRLRVIGCALKGYDNYDVDACTRHGVWITNVPDLLTIPTAELTIGLLIGLTRKVLAGDQFVRSGGFNGWRPALYGCGLTGKTLGIIGMGAVGQAIAQRLVGYEMRVLYTDPLSLPKEKEVHWNLERVELAALLAASDFVVPMVPYRDETLHMIDASALAQMKFGAYLINTCRGSVVDEQAVAEALASGRLAGYAADVFEMEEWARPDRPHAIPQKLLEDTERTLFTPHIGSAVDTVRLEIELEAARNILQVFRNEIPQGAINRPQARMSA</sequence>
<keyword evidence="7" id="KW-1185">Reference proteome</keyword>
<gene>
    <name evidence="6" type="ORF">ABW22_09275</name>
</gene>
<protein>
    <submittedName>
        <fullName evidence="6">2-hydroxyacid dehydrogenase</fullName>
    </submittedName>
</protein>
<dbReference type="PANTHER" id="PTHR10996:SF257">
    <property type="entry name" value="GLYOXYLATE REDUCTASE 1"/>
    <property type="match status" value="1"/>
</dbReference>
<dbReference type="OrthoDB" id="9805416at2"/>
<dbReference type="Gene3D" id="3.40.50.720">
    <property type="entry name" value="NAD(P)-binding Rossmann-like Domain"/>
    <property type="match status" value="2"/>
</dbReference>
<evidence type="ECO:0000313" key="7">
    <source>
        <dbReference type="Proteomes" id="UP000064243"/>
    </source>
</evidence>
<evidence type="ECO:0000256" key="1">
    <source>
        <dbReference type="ARBA" id="ARBA00005854"/>
    </source>
</evidence>
<dbReference type="STRING" id="1123392.GCA_000376425_00465"/>
<dbReference type="SUPFAM" id="SSF52283">
    <property type="entry name" value="Formate/glycerate dehydrogenase catalytic domain-like"/>
    <property type="match status" value="1"/>
</dbReference>
<name>A0A119CW44_THIDE</name>
<dbReference type="GO" id="GO:0005829">
    <property type="term" value="C:cytosol"/>
    <property type="evidence" value="ECO:0007669"/>
    <property type="project" value="TreeGrafter"/>
</dbReference>
<keyword evidence="2 3" id="KW-0560">Oxidoreductase</keyword>
<dbReference type="InterPro" id="IPR050223">
    <property type="entry name" value="D-isomer_2-hydroxyacid_DH"/>
</dbReference>
<evidence type="ECO:0000313" key="6">
    <source>
        <dbReference type="EMBL" id="KVW95896.1"/>
    </source>
</evidence>
<dbReference type="PROSITE" id="PS00065">
    <property type="entry name" value="D_2_HYDROXYACID_DH_1"/>
    <property type="match status" value="1"/>
</dbReference>
<evidence type="ECO:0000256" key="2">
    <source>
        <dbReference type="ARBA" id="ARBA00023002"/>
    </source>
</evidence>
<proteinExistence type="inferred from homology"/>
<dbReference type="InterPro" id="IPR006139">
    <property type="entry name" value="D-isomer_2_OHA_DH_cat_dom"/>
</dbReference>
<feature type="domain" description="D-isomer specific 2-hydroxyacid dehydrogenase catalytic" evidence="4">
    <location>
        <begin position="5"/>
        <end position="327"/>
    </location>
</feature>
<dbReference type="PATRIC" id="fig|36861.3.peg.1511"/>
<dbReference type="GO" id="GO:0008465">
    <property type="term" value="F:hydroxypyruvate reductase (NADH) activity"/>
    <property type="evidence" value="ECO:0007669"/>
    <property type="project" value="TreeGrafter"/>
</dbReference>
<dbReference type="Proteomes" id="UP000064243">
    <property type="component" value="Unassembled WGS sequence"/>
</dbReference>
<dbReference type="PROSITE" id="PS00671">
    <property type="entry name" value="D_2_HYDROXYACID_DH_3"/>
    <property type="match status" value="1"/>
</dbReference>
<dbReference type="GO" id="GO:0051287">
    <property type="term" value="F:NAD binding"/>
    <property type="evidence" value="ECO:0007669"/>
    <property type="project" value="InterPro"/>
</dbReference>